<dbReference type="STRING" id="573370.DMR_29310"/>
<dbReference type="AlphaFoldDB" id="C4XHP8"/>
<evidence type="ECO:0000313" key="2">
    <source>
        <dbReference type="Proteomes" id="UP000009071"/>
    </source>
</evidence>
<dbReference type="EMBL" id="AP010904">
    <property type="protein sequence ID" value="BAH76422.1"/>
    <property type="molecule type" value="Genomic_DNA"/>
</dbReference>
<accession>C4XHP8</accession>
<dbReference type="eggNOG" id="COG0286">
    <property type="taxonomic scope" value="Bacteria"/>
</dbReference>
<gene>
    <name evidence="1" type="ordered locus">DMR_29310</name>
</gene>
<sequence length="185" mass="20194">MLPVSCASNDVIKDCRCPSPQKLTLARLERLLFTAEDYNLNIRRYVDNSPPPEPYDVRAHLHGGVPRTEGAALAPYFANYPGLSELLFVARDDNYLDFAPAITENGGRDGIKTRIEAAPGVVSKHAAFHAALDGWWQAALPQIEALPEKMNLFALCRALLDTIAAALVPQGILTLQQVHGPLPIT</sequence>
<dbReference type="OrthoDB" id="9761012at2"/>
<keyword evidence="2" id="KW-1185">Reference proteome</keyword>
<dbReference type="Proteomes" id="UP000009071">
    <property type="component" value="Chromosome"/>
</dbReference>
<dbReference type="HOGENOM" id="CLU_1459085_0_0_7"/>
<proteinExistence type="predicted"/>
<dbReference type="KEGG" id="dma:DMR_29310"/>
<evidence type="ECO:0000313" key="1">
    <source>
        <dbReference type="EMBL" id="BAH76422.1"/>
    </source>
</evidence>
<dbReference type="RefSeq" id="WP_015861586.1">
    <property type="nucleotide sequence ID" value="NC_012796.1"/>
</dbReference>
<protein>
    <submittedName>
        <fullName evidence="1">Uncharacterized protein</fullName>
    </submittedName>
</protein>
<name>C4XHP8_SOLM1</name>
<reference evidence="1 2" key="1">
    <citation type="journal article" date="2009" name="Genome Res.">
        <title>Whole genome sequence of Desulfovibrio magneticus strain RS-1 revealed common gene clusters in magnetotactic bacteria.</title>
        <authorList>
            <person name="Nakazawa H."/>
            <person name="Arakaki A."/>
            <person name="Narita-Yamada S."/>
            <person name="Yashiro I."/>
            <person name="Jinno K."/>
            <person name="Aoki N."/>
            <person name="Tsuruyama A."/>
            <person name="Okamura Y."/>
            <person name="Tanikawa S."/>
            <person name="Fujita N."/>
            <person name="Takeyama H."/>
            <person name="Matsunaga T."/>
        </authorList>
    </citation>
    <scope>NUCLEOTIDE SEQUENCE [LARGE SCALE GENOMIC DNA]</scope>
    <source>
        <strain evidence="2">ATCC 700980 / DSM 13731 / RS-1</strain>
    </source>
</reference>
<organism evidence="1 2">
    <name type="scientific">Solidesulfovibrio magneticus (strain ATCC 700980 / DSM 13731 / RS-1)</name>
    <name type="common">Desulfovibrio magneticus</name>
    <dbReference type="NCBI Taxonomy" id="573370"/>
    <lineage>
        <taxon>Bacteria</taxon>
        <taxon>Pseudomonadati</taxon>
        <taxon>Thermodesulfobacteriota</taxon>
        <taxon>Desulfovibrionia</taxon>
        <taxon>Desulfovibrionales</taxon>
        <taxon>Desulfovibrionaceae</taxon>
        <taxon>Solidesulfovibrio</taxon>
    </lineage>
</organism>